<sequence>MYKDSQAYVTTQALQIPRPTSTNSPPVNDISSSSTTQLSHPIQPKPSFYLHSSCTPLSPHCFSP</sequence>
<evidence type="ECO:0000256" key="1">
    <source>
        <dbReference type="SAM" id="MobiDB-lite"/>
    </source>
</evidence>
<evidence type="ECO:0000313" key="2">
    <source>
        <dbReference type="EMBL" id="ORZ33351.1"/>
    </source>
</evidence>
<keyword evidence="3" id="KW-1185">Reference proteome</keyword>
<feature type="region of interest" description="Disordered" evidence="1">
    <location>
        <begin position="1"/>
        <end position="44"/>
    </location>
</feature>
<comment type="caution">
    <text evidence="2">The sequence shown here is derived from an EMBL/GenBank/DDBJ whole genome shotgun (WGS) entry which is preliminary data.</text>
</comment>
<dbReference type="AlphaFoldDB" id="A0A1Y2HHI9"/>
<accession>A0A1Y2HHI9</accession>
<dbReference type="EMBL" id="MCFL01000036">
    <property type="protein sequence ID" value="ORZ33351.1"/>
    <property type="molecule type" value="Genomic_DNA"/>
</dbReference>
<evidence type="ECO:0000313" key="3">
    <source>
        <dbReference type="Proteomes" id="UP000193411"/>
    </source>
</evidence>
<protein>
    <submittedName>
        <fullName evidence="2">Uncharacterized protein</fullName>
    </submittedName>
</protein>
<proteinExistence type="predicted"/>
<dbReference type="Proteomes" id="UP000193411">
    <property type="component" value="Unassembled WGS sequence"/>
</dbReference>
<gene>
    <name evidence="2" type="ORF">BCR44DRAFT_1438302</name>
</gene>
<organism evidence="2 3">
    <name type="scientific">Catenaria anguillulae PL171</name>
    <dbReference type="NCBI Taxonomy" id="765915"/>
    <lineage>
        <taxon>Eukaryota</taxon>
        <taxon>Fungi</taxon>
        <taxon>Fungi incertae sedis</taxon>
        <taxon>Blastocladiomycota</taxon>
        <taxon>Blastocladiomycetes</taxon>
        <taxon>Blastocladiales</taxon>
        <taxon>Catenariaceae</taxon>
        <taxon>Catenaria</taxon>
    </lineage>
</organism>
<name>A0A1Y2HHI9_9FUNG</name>
<feature type="compositionally biased region" description="Polar residues" evidence="1">
    <location>
        <begin position="7"/>
        <end position="40"/>
    </location>
</feature>
<reference evidence="2 3" key="1">
    <citation type="submission" date="2016-07" db="EMBL/GenBank/DDBJ databases">
        <title>Pervasive Adenine N6-methylation of Active Genes in Fungi.</title>
        <authorList>
            <consortium name="DOE Joint Genome Institute"/>
            <person name="Mondo S.J."/>
            <person name="Dannebaum R.O."/>
            <person name="Kuo R.C."/>
            <person name="Labutti K."/>
            <person name="Haridas S."/>
            <person name="Kuo A."/>
            <person name="Salamov A."/>
            <person name="Ahrendt S.R."/>
            <person name="Lipzen A."/>
            <person name="Sullivan W."/>
            <person name="Andreopoulos W.B."/>
            <person name="Clum A."/>
            <person name="Lindquist E."/>
            <person name="Daum C."/>
            <person name="Ramamoorthy G.K."/>
            <person name="Gryganskyi A."/>
            <person name="Culley D."/>
            <person name="Magnuson J.K."/>
            <person name="James T.Y."/>
            <person name="O'Malley M.A."/>
            <person name="Stajich J.E."/>
            <person name="Spatafora J.W."/>
            <person name="Visel A."/>
            <person name="Grigoriev I.V."/>
        </authorList>
    </citation>
    <scope>NUCLEOTIDE SEQUENCE [LARGE SCALE GENOMIC DNA]</scope>
    <source>
        <strain evidence="2 3">PL171</strain>
    </source>
</reference>